<feature type="signal peptide" evidence="1">
    <location>
        <begin position="1"/>
        <end position="18"/>
    </location>
</feature>
<protein>
    <submittedName>
        <fullName evidence="2">Uncharacterized protein</fullName>
    </submittedName>
</protein>
<organism evidence="2 3">
    <name type="scientific">Batillaria attramentaria</name>
    <dbReference type="NCBI Taxonomy" id="370345"/>
    <lineage>
        <taxon>Eukaryota</taxon>
        <taxon>Metazoa</taxon>
        <taxon>Spiralia</taxon>
        <taxon>Lophotrochozoa</taxon>
        <taxon>Mollusca</taxon>
        <taxon>Gastropoda</taxon>
        <taxon>Caenogastropoda</taxon>
        <taxon>Sorbeoconcha</taxon>
        <taxon>Cerithioidea</taxon>
        <taxon>Batillariidae</taxon>
        <taxon>Batillaria</taxon>
    </lineage>
</organism>
<gene>
    <name evidence="2" type="ORF">BaRGS_00027163</name>
</gene>
<reference evidence="2 3" key="1">
    <citation type="journal article" date="2023" name="Sci. Data">
        <title>Genome assembly of the Korean intertidal mud-creeper Batillaria attramentaria.</title>
        <authorList>
            <person name="Patra A.K."/>
            <person name="Ho P.T."/>
            <person name="Jun S."/>
            <person name="Lee S.J."/>
            <person name="Kim Y."/>
            <person name="Won Y.J."/>
        </authorList>
    </citation>
    <scope>NUCLEOTIDE SEQUENCE [LARGE SCALE GENOMIC DNA]</scope>
    <source>
        <strain evidence="2">Wonlab-2016</strain>
    </source>
</reference>
<keyword evidence="3" id="KW-1185">Reference proteome</keyword>
<accession>A0ABD0K3G8</accession>
<evidence type="ECO:0000313" key="3">
    <source>
        <dbReference type="Proteomes" id="UP001519460"/>
    </source>
</evidence>
<evidence type="ECO:0000313" key="2">
    <source>
        <dbReference type="EMBL" id="KAK7481647.1"/>
    </source>
</evidence>
<name>A0ABD0K3G8_9CAEN</name>
<proteinExistence type="predicted"/>
<dbReference type="AlphaFoldDB" id="A0ABD0K3G8"/>
<sequence>MLLNRLIACVVGMKTLRAALYWTPEDGVRTPVAEQSNVNLRPRTIPWHHREAGPEQTGVTGLGCCSARQLA</sequence>
<feature type="chain" id="PRO_5044826424" evidence="1">
    <location>
        <begin position="19"/>
        <end position="71"/>
    </location>
</feature>
<dbReference type="Proteomes" id="UP001519460">
    <property type="component" value="Unassembled WGS sequence"/>
</dbReference>
<keyword evidence="1" id="KW-0732">Signal</keyword>
<evidence type="ECO:0000256" key="1">
    <source>
        <dbReference type="SAM" id="SignalP"/>
    </source>
</evidence>
<comment type="caution">
    <text evidence="2">The sequence shown here is derived from an EMBL/GenBank/DDBJ whole genome shotgun (WGS) entry which is preliminary data.</text>
</comment>
<dbReference type="EMBL" id="JACVVK020000259">
    <property type="protein sequence ID" value="KAK7481647.1"/>
    <property type="molecule type" value="Genomic_DNA"/>
</dbReference>